<reference evidence="1 2" key="1">
    <citation type="submission" date="2015-01" db="EMBL/GenBank/DDBJ databases">
        <title>Evolution of Trichinella species and genotypes.</title>
        <authorList>
            <person name="Korhonen P.K."/>
            <person name="Edoardo P."/>
            <person name="Giuseppe L.R."/>
            <person name="Gasser R.B."/>
        </authorList>
    </citation>
    <scope>NUCLEOTIDE SEQUENCE [LARGE SCALE GENOMIC DNA]</scope>
    <source>
        <strain evidence="1">ISS1029</strain>
    </source>
</reference>
<keyword evidence="2" id="KW-1185">Reference proteome</keyword>
<sequence length="66" mass="7322">MFHAQLWKEVRVVPRKGAGKSAVVPAYVQHTSALIIIISLKETAIINLAYQINMTGNISRLKSQCN</sequence>
<dbReference type="OrthoDB" id="5927971at2759"/>
<name>A0A0V1I1K8_9BILA</name>
<dbReference type="EMBL" id="JYDP01000009">
    <property type="protein sequence ID" value="KRZ16798.1"/>
    <property type="molecule type" value="Genomic_DNA"/>
</dbReference>
<gene>
    <name evidence="1" type="ORF">T11_16841</name>
</gene>
<comment type="caution">
    <text evidence="1">The sequence shown here is derived from an EMBL/GenBank/DDBJ whole genome shotgun (WGS) entry which is preliminary data.</text>
</comment>
<organism evidence="1 2">
    <name type="scientific">Trichinella zimbabwensis</name>
    <dbReference type="NCBI Taxonomy" id="268475"/>
    <lineage>
        <taxon>Eukaryota</taxon>
        <taxon>Metazoa</taxon>
        <taxon>Ecdysozoa</taxon>
        <taxon>Nematoda</taxon>
        <taxon>Enoplea</taxon>
        <taxon>Dorylaimia</taxon>
        <taxon>Trichinellida</taxon>
        <taxon>Trichinellidae</taxon>
        <taxon>Trichinella</taxon>
    </lineage>
</organism>
<evidence type="ECO:0000313" key="2">
    <source>
        <dbReference type="Proteomes" id="UP000055024"/>
    </source>
</evidence>
<proteinExistence type="predicted"/>
<dbReference type="AlphaFoldDB" id="A0A0V1I1K8"/>
<dbReference type="Proteomes" id="UP000055024">
    <property type="component" value="Unassembled WGS sequence"/>
</dbReference>
<protein>
    <submittedName>
        <fullName evidence="1">Uncharacterized protein</fullName>
    </submittedName>
</protein>
<accession>A0A0V1I1K8</accession>
<evidence type="ECO:0000313" key="1">
    <source>
        <dbReference type="EMBL" id="KRZ16798.1"/>
    </source>
</evidence>